<sequence length="814" mass="87665">MSRIILRDGRVAELRRAVNNEHDRAMIRALFRSASPESLYMRFFHAVREVSEQSIAGMIADGGPTGLSLLCLAGDSAIAIGSYARVDEGRAEVAFLVDDRYHGHGLGSLLLAHLAQAAWRYGYRQFEAYVLHENQQMIKVFQASGYELAQQTESTALHLTLPLRETERSRALQETREKLAAAASLHPFFRPKSVAVIGASRAPERPGHLLLKHILDGDYRGIVYPVNPTTPAVSAIRAYPSLTALPEPVDLAVVAVPAEQVPSVIEDCIAADARAVMVVSAGFGEVNEAGRAQERELARRLRASGRRLLGPNTLGLVNTAPDMQLNASLAPRMPSRGGLAIASHSGALGVAILEYASRIGVGVSSFVSLGNKVDVSVNDLLQFWEDDRDVDMVVLYLESFGNPRKFARIARRIARQKPILAVKSARTPRGSAISRLPGAADGAIDPVVTALFRQAGIIRVDTLQELFDVAALLATDPKPCGRRVAVVTNTAGGAVMAADTLQREGLEFIEPLVNLGFEALAEGYRQVLPQVLRDPNVDAVIVLFNPIARSGEEEVVAAIAEAVREVAGDPPTPPAGGVHASQKPVVANFLLHEDYHVRYIQAGERRIPVYPFPEQAVHALARVTDYMEDCQRPLGRVPDLAHCDPEAARAIIRAALASGASALSPAEAADVLVALGIRSAGVSATQAADRPEDSRSERLLSWLNRDALHTWDPGLAVRVALHPLFGPVVGLRWNESVVVRMTPLTDTDAEEMMAAVGAPQAAVDLLLRIARLAEEVPEVTEVTLQSIDCSNGLDGCRVGQVRIAIAKPDMTHVL</sequence>
<dbReference type="InterPro" id="IPR016181">
    <property type="entry name" value="Acyl_CoA_acyltransferase"/>
</dbReference>
<proteinExistence type="predicted"/>
<dbReference type="PANTHER" id="PTHR43334">
    <property type="entry name" value="ACETATE--COA LIGASE [ADP-FORMING]"/>
    <property type="match status" value="1"/>
</dbReference>
<dbReference type="InterPro" id="IPR003781">
    <property type="entry name" value="CoA-bd"/>
</dbReference>
<dbReference type="InterPro" id="IPR036291">
    <property type="entry name" value="NAD(P)-bd_dom_sf"/>
</dbReference>
<evidence type="ECO:0000256" key="3">
    <source>
        <dbReference type="ARBA" id="ARBA00022840"/>
    </source>
</evidence>
<dbReference type="SUPFAM" id="SSF55729">
    <property type="entry name" value="Acyl-CoA N-acyltransferases (Nat)"/>
    <property type="match status" value="1"/>
</dbReference>
<protein>
    <submittedName>
        <fullName evidence="5">Acyl-CoA synthetase (NDP forming)/RimJ/RimL family protein N-acetyltransferase</fullName>
    </submittedName>
</protein>
<evidence type="ECO:0000259" key="4">
    <source>
        <dbReference type="PROSITE" id="PS51186"/>
    </source>
</evidence>
<accession>A0ABT9XIU6</accession>
<dbReference type="Pfam" id="PF00583">
    <property type="entry name" value="Acetyltransf_1"/>
    <property type="match status" value="1"/>
</dbReference>
<dbReference type="Proteomes" id="UP001232973">
    <property type="component" value="Unassembled WGS sequence"/>
</dbReference>
<dbReference type="SUPFAM" id="SSF52210">
    <property type="entry name" value="Succinyl-CoA synthetase domains"/>
    <property type="match status" value="2"/>
</dbReference>
<dbReference type="RefSeq" id="WP_307016279.1">
    <property type="nucleotide sequence ID" value="NZ_JAUANV010000017.1"/>
</dbReference>
<comment type="caution">
    <text evidence="5">The sequence shown here is derived from an EMBL/GenBank/DDBJ whole genome shotgun (WGS) entry which is preliminary data.</text>
</comment>
<dbReference type="Pfam" id="PF13380">
    <property type="entry name" value="CoA_binding_2"/>
    <property type="match status" value="1"/>
</dbReference>
<feature type="domain" description="N-acetyltransferase" evidence="4">
    <location>
        <begin position="25"/>
        <end position="168"/>
    </location>
</feature>
<organism evidence="5 6">
    <name type="scientific">Alicyclobacillus cycloheptanicus</name>
    <dbReference type="NCBI Taxonomy" id="1457"/>
    <lineage>
        <taxon>Bacteria</taxon>
        <taxon>Bacillati</taxon>
        <taxon>Bacillota</taxon>
        <taxon>Bacilli</taxon>
        <taxon>Bacillales</taxon>
        <taxon>Alicyclobacillaceae</taxon>
        <taxon>Alicyclobacillus</taxon>
    </lineage>
</organism>
<dbReference type="InterPro" id="IPR032875">
    <property type="entry name" value="Succ_CoA_lig_flav_dom"/>
</dbReference>
<dbReference type="PROSITE" id="PS51186">
    <property type="entry name" value="GNAT"/>
    <property type="match status" value="1"/>
</dbReference>
<dbReference type="Gene3D" id="3.40.630.30">
    <property type="match status" value="1"/>
</dbReference>
<dbReference type="Gene3D" id="3.40.50.720">
    <property type="entry name" value="NAD(P)-binding Rossmann-like Domain"/>
    <property type="match status" value="1"/>
</dbReference>
<evidence type="ECO:0000256" key="1">
    <source>
        <dbReference type="ARBA" id="ARBA00022598"/>
    </source>
</evidence>
<evidence type="ECO:0000313" key="5">
    <source>
        <dbReference type="EMBL" id="MDQ0190239.1"/>
    </source>
</evidence>
<dbReference type="InterPro" id="IPR000182">
    <property type="entry name" value="GNAT_dom"/>
</dbReference>
<dbReference type="SUPFAM" id="SSF51735">
    <property type="entry name" value="NAD(P)-binding Rossmann-fold domains"/>
    <property type="match status" value="1"/>
</dbReference>
<dbReference type="InterPro" id="IPR016102">
    <property type="entry name" value="Succinyl-CoA_synth-like"/>
</dbReference>
<evidence type="ECO:0000256" key="2">
    <source>
        <dbReference type="ARBA" id="ARBA00022741"/>
    </source>
</evidence>
<dbReference type="InterPro" id="IPR051538">
    <property type="entry name" value="Acyl-CoA_Synth/Transferase"/>
</dbReference>
<evidence type="ECO:0000313" key="6">
    <source>
        <dbReference type="Proteomes" id="UP001232973"/>
    </source>
</evidence>
<reference evidence="5 6" key="1">
    <citation type="submission" date="2023-07" db="EMBL/GenBank/DDBJ databases">
        <title>Genomic Encyclopedia of Type Strains, Phase IV (KMG-IV): sequencing the most valuable type-strain genomes for metagenomic binning, comparative biology and taxonomic classification.</title>
        <authorList>
            <person name="Goeker M."/>
        </authorList>
    </citation>
    <scope>NUCLEOTIDE SEQUENCE [LARGE SCALE GENOMIC DNA]</scope>
    <source>
        <strain evidence="5 6">DSM 4006</strain>
    </source>
</reference>
<dbReference type="PANTHER" id="PTHR43334:SF1">
    <property type="entry name" value="3-HYDROXYPROPIONATE--COA LIGASE [ADP-FORMING]"/>
    <property type="match status" value="1"/>
</dbReference>
<dbReference type="Pfam" id="PF13607">
    <property type="entry name" value="Succ_CoA_lig"/>
    <property type="match status" value="1"/>
</dbReference>
<dbReference type="SMART" id="SM00881">
    <property type="entry name" value="CoA_binding"/>
    <property type="match status" value="1"/>
</dbReference>
<keyword evidence="2" id="KW-0547">Nucleotide-binding</keyword>
<gene>
    <name evidence="5" type="ORF">J2S03_002103</name>
</gene>
<keyword evidence="1" id="KW-0436">Ligase</keyword>
<dbReference type="Gene3D" id="3.40.50.261">
    <property type="entry name" value="Succinyl-CoA synthetase domains"/>
    <property type="match status" value="2"/>
</dbReference>
<name>A0ABT9XIU6_9BACL</name>
<dbReference type="EMBL" id="JAUSTP010000016">
    <property type="protein sequence ID" value="MDQ0190239.1"/>
    <property type="molecule type" value="Genomic_DNA"/>
</dbReference>
<keyword evidence="3" id="KW-0067">ATP-binding</keyword>
<dbReference type="Gene3D" id="3.30.470.20">
    <property type="entry name" value="ATP-grasp fold, B domain"/>
    <property type="match status" value="1"/>
</dbReference>
<keyword evidence="6" id="KW-1185">Reference proteome</keyword>